<evidence type="ECO:0000313" key="1">
    <source>
        <dbReference type="EMBL" id="HCT56828.1"/>
    </source>
</evidence>
<name>A0A3D4V866_9BACT</name>
<dbReference type="OMA" id="THVANTW"/>
<evidence type="ECO:0000313" key="2">
    <source>
        <dbReference type="Proteomes" id="UP000264071"/>
    </source>
</evidence>
<comment type="caution">
    <text evidence="1">The sequence shown here is derived from an EMBL/GenBank/DDBJ whole genome shotgun (WGS) entry which is preliminary data.</text>
</comment>
<dbReference type="PANTHER" id="PTHR37947">
    <property type="entry name" value="BLL2462 PROTEIN"/>
    <property type="match status" value="1"/>
</dbReference>
<dbReference type="Proteomes" id="UP000264071">
    <property type="component" value="Unassembled WGS sequence"/>
</dbReference>
<accession>A0A3D4V866</accession>
<protein>
    <submittedName>
        <fullName evidence="1">Uncharacterized protein</fullName>
    </submittedName>
</protein>
<sequence>MNATSQPAVPLKEQIARTIAILIILTGIIDPVFSVTRSVPPVVALLSADSSRHAPLLQRVRQRLSAQATVVAGPTPGADVQVVVGSRLPITVASDTIASFVVATPTRQGFHVEQWTAPTSVPLDGRTTLQVRVARDAGAVRRMADTARATLELREDGALVATQAVSLTPASRTTTGLPYVPTRVGTHMLDVRLIDGADTLHWRHPMHARATPWRVLVYDARPSWLSTFVRRAVERDDRFVVSSRVVTSRQISRATTQAAGSLAAVERLASLPDVLIVGAPDALSAADVAALDRLMLVHGLSVLLLPDHLLANGTLSAVHNGLDAILGTGTWRLLPALPSNVPRAVHQRSGFVSVSDSVHLLATAIAIPQRLPTDAEPVADLSPSPGDSPAPVVWRVPHGRGTLLVSSAFDAWRFRDEGRSTFDGTWRDLVADAALRRAPRITFVAPSAGNDAPRSRMLRIDPSGTRSDARPIVQRIGPTDTVLVRLLPTHVANTWRATWPPIALPHGATAHQAVLLRGIFAGDTAFVSLLPNDTVPPPPDDRPIEQLAAWAQSRGGRVLPASAIDSLAGLVATAVGDRRHTAPWHPMRSGWWIVPLALAFGTEWWLRRRRGSP</sequence>
<gene>
    <name evidence="1" type="ORF">DGD08_06400</name>
</gene>
<dbReference type="AlphaFoldDB" id="A0A3D4V866"/>
<reference evidence="1 2" key="1">
    <citation type="journal article" date="2018" name="Nat. Biotechnol.">
        <title>A standardized bacterial taxonomy based on genome phylogeny substantially revises the tree of life.</title>
        <authorList>
            <person name="Parks D.H."/>
            <person name="Chuvochina M."/>
            <person name="Waite D.W."/>
            <person name="Rinke C."/>
            <person name="Skarshewski A."/>
            <person name="Chaumeil P.A."/>
            <person name="Hugenholtz P."/>
        </authorList>
    </citation>
    <scope>NUCLEOTIDE SEQUENCE [LARGE SCALE GENOMIC DNA]</scope>
    <source>
        <strain evidence="1">UBA8844</strain>
    </source>
</reference>
<dbReference type="PANTHER" id="PTHR37947:SF1">
    <property type="entry name" value="BLL2462 PROTEIN"/>
    <property type="match status" value="1"/>
</dbReference>
<proteinExistence type="predicted"/>
<dbReference type="EMBL" id="DPIY01000006">
    <property type="protein sequence ID" value="HCT56828.1"/>
    <property type="molecule type" value="Genomic_DNA"/>
</dbReference>
<organism evidence="1 2">
    <name type="scientific">Gemmatimonas aurantiaca</name>
    <dbReference type="NCBI Taxonomy" id="173480"/>
    <lineage>
        <taxon>Bacteria</taxon>
        <taxon>Pseudomonadati</taxon>
        <taxon>Gemmatimonadota</taxon>
        <taxon>Gemmatimonadia</taxon>
        <taxon>Gemmatimonadales</taxon>
        <taxon>Gemmatimonadaceae</taxon>
        <taxon>Gemmatimonas</taxon>
    </lineage>
</organism>